<dbReference type="Pfam" id="PF02630">
    <property type="entry name" value="SCO1-SenC"/>
    <property type="match status" value="1"/>
</dbReference>
<keyword evidence="4" id="KW-1015">Disulfide bond</keyword>
<accession>A0A840PRZ0</accession>
<evidence type="ECO:0000256" key="3">
    <source>
        <dbReference type="PIRSR" id="PIRSR603782-1"/>
    </source>
</evidence>
<dbReference type="Gene3D" id="3.40.30.10">
    <property type="entry name" value="Glutaredoxin"/>
    <property type="match status" value="1"/>
</dbReference>
<keyword evidence="7" id="KW-1185">Reference proteome</keyword>
<feature type="binding site" evidence="3">
    <location>
        <position position="74"/>
    </location>
    <ligand>
        <name>Cu cation</name>
        <dbReference type="ChEBI" id="CHEBI:23378"/>
    </ligand>
</feature>
<sequence>MKIIKKRNFIIISIMLIVSIVLSACSNYNFKPTIEYQIEDFKMIDHRGETVTLDSLKGQPWIAMFIFTNCNTICQPMTLNMSIVQEKLKEKGLEDYKIVGFSVDPARDTPEVLSKYLKFFTVPDESKWHLLTGYDQKFIEQFALKSFKTLVKMPEDGDQVIHGSSFYLVDENGVAVKLYSGYSEEENSGQAVPYDEIAIDIETLINNMKKK</sequence>
<gene>
    <name evidence="6" type="ORF">HNR36_000973</name>
</gene>
<keyword evidence="2 3" id="KW-0186">Copper</keyword>
<dbReference type="EMBL" id="JACHGZ010000008">
    <property type="protein sequence ID" value="MBB5148587.1"/>
    <property type="molecule type" value="Genomic_DNA"/>
</dbReference>
<protein>
    <submittedName>
        <fullName evidence="6">Protein SCO1/2</fullName>
    </submittedName>
</protein>
<dbReference type="AlphaFoldDB" id="A0A840PRZ0"/>
<keyword evidence="3" id="KW-0479">Metal-binding</keyword>
<comment type="caution">
    <text evidence="6">The sequence shown here is derived from an EMBL/GenBank/DDBJ whole genome shotgun (WGS) entry which is preliminary data.</text>
</comment>
<dbReference type="InterPro" id="IPR013766">
    <property type="entry name" value="Thioredoxin_domain"/>
</dbReference>
<name>A0A840PRZ0_URETH</name>
<feature type="domain" description="Thioredoxin" evidence="5">
    <location>
        <begin position="32"/>
        <end position="206"/>
    </location>
</feature>
<organism evidence="6 7">
    <name type="scientific">Ureibacillus thermosphaericus</name>
    <dbReference type="NCBI Taxonomy" id="51173"/>
    <lineage>
        <taxon>Bacteria</taxon>
        <taxon>Bacillati</taxon>
        <taxon>Bacillota</taxon>
        <taxon>Bacilli</taxon>
        <taxon>Bacillales</taxon>
        <taxon>Caryophanaceae</taxon>
        <taxon>Ureibacillus</taxon>
    </lineage>
</organism>
<dbReference type="RefSeq" id="WP_016838058.1">
    <property type="nucleotide sequence ID" value="NZ_JAAXPW010000008.1"/>
</dbReference>
<dbReference type="CDD" id="cd02968">
    <property type="entry name" value="SCO"/>
    <property type="match status" value="1"/>
</dbReference>
<dbReference type="InterPro" id="IPR003782">
    <property type="entry name" value="SCO1/SenC"/>
</dbReference>
<evidence type="ECO:0000313" key="6">
    <source>
        <dbReference type="EMBL" id="MBB5148587.1"/>
    </source>
</evidence>
<evidence type="ECO:0000256" key="4">
    <source>
        <dbReference type="PIRSR" id="PIRSR603782-2"/>
    </source>
</evidence>
<dbReference type="PROSITE" id="PS51352">
    <property type="entry name" value="THIOREDOXIN_2"/>
    <property type="match status" value="1"/>
</dbReference>
<proteinExistence type="inferred from homology"/>
<evidence type="ECO:0000313" key="7">
    <source>
        <dbReference type="Proteomes" id="UP000557217"/>
    </source>
</evidence>
<dbReference type="Proteomes" id="UP000557217">
    <property type="component" value="Unassembled WGS sequence"/>
</dbReference>
<dbReference type="PANTHER" id="PTHR12151:SF25">
    <property type="entry name" value="LINALOOL DEHYDRATASE_ISOMERASE DOMAIN-CONTAINING PROTEIN"/>
    <property type="match status" value="1"/>
</dbReference>
<dbReference type="SUPFAM" id="SSF52833">
    <property type="entry name" value="Thioredoxin-like"/>
    <property type="match status" value="1"/>
</dbReference>
<comment type="similarity">
    <text evidence="1">Belongs to the SCO1/2 family.</text>
</comment>
<feature type="binding site" evidence="3">
    <location>
        <position position="70"/>
    </location>
    <ligand>
        <name>Cu cation</name>
        <dbReference type="ChEBI" id="CHEBI:23378"/>
    </ligand>
</feature>
<evidence type="ECO:0000256" key="2">
    <source>
        <dbReference type="ARBA" id="ARBA00023008"/>
    </source>
</evidence>
<dbReference type="InterPro" id="IPR036249">
    <property type="entry name" value="Thioredoxin-like_sf"/>
</dbReference>
<feature type="binding site" evidence="3">
    <location>
        <position position="162"/>
    </location>
    <ligand>
        <name>Cu cation</name>
        <dbReference type="ChEBI" id="CHEBI:23378"/>
    </ligand>
</feature>
<dbReference type="GO" id="GO:0046872">
    <property type="term" value="F:metal ion binding"/>
    <property type="evidence" value="ECO:0007669"/>
    <property type="project" value="UniProtKB-KW"/>
</dbReference>
<reference evidence="6 7" key="1">
    <citation type="submission" date="2020-08" db="EMBL/GenBank/DDBJ databases">
        <title>Genomic Encyclopedia of Type Strains, Phase IV (KMG-IV): sequencing the most valuable type-strain genomes for metagenomic binning, comparative biology and taxonomic classification.</title>
        <authorList>
            <person name="Goeker M."/>
        </authorList>
    </citation>
    <scope>NUCLEOTIDE SEQUENCE [LARGE SCALE GENOMIC DNA]</scope>
    <source>
        <strain evidence="6 7">DSM 10633</strain>
    </source>
</reference>
<evidence type="ECO:0000259" key="5">
    <source>
        <dbReference type="PROSITE" id="PS51352"/>
    </source>
</evidence>
<dbReference type="PROSITE" id="PS51257">
    <property type="entry name" value="PROKAR_LIPOPROTEIN"/>
    <property type="match status" value="1"/>
</dbReference>
<dbReference type="PANTHER" id="PTHR12151">
    <property type="entry name" value="ELECTRON TRANSPORT PROTIN SCO1/SENC FAMILY MEMBER"/>
    <property type="match status" value="1"/>
</dbReference>
<evidence type="ECO:0000256" key="1">
    <source>
        <dbReference type="ARBA" id="ARBA00010996"/>
    </source>
</evidence>
<feature type="disulfide bond" description="Redox-active" evidence="4">
    <location>
        <begin position="70"/>
        <end position="74"/>
    </location>
</feature>